<organism evidence="5 6">
    <name type="scientific">Natronobacterium lacisalsi AJ5</name>
    <dbReference type="NCBI Taxonomy" id="358396"/>
    <lineage>
        <taxon>Archaea</taxon>
        <taxon>Methanobacteriati</taxon>
        <taxon>Methanobacteriota</taxon>
        <taxon>Stenosarchaea group</taxon>
        <taxon>Halobacteria</taxon>
        <taxon>Halobacteriales</taxon>
        <taxon>Natrialbaceae</taxon>
        <taxon>Natronobacterium</taxon>
    </lineage>
</organism>
<dbReference type="Pfam" id="PF00106">
    <property type="entry name" value="adh_short"/>
    <property type="match status" value="1"/>
</dbReference>
<proteinExistence type="inferred from homology"/>
<dbReference type="RefSeq" id="WP_007142744.1">
    <property type="nucleotide sequence ID" value="NZ_AOLZ01000050.1"/>
</dbReference>
<feature type="domain" description="Ketoreductase" evidence="3">
    <location>
        <begin position="3"/>
        <end position="167"/>
    </location>
</feature>
<reference evidence="4 7" key="1">
    <citation type="journal article" date="2011" name="J. Bacteriol.">
        <title>Genome sequence of Halobiforma lacisalsi AJ5, an extremely halophilic archaeon which harbors a bop gene.</title>
        <authorList>
            <person name="Jiang X."/>
            <person name="Wang S."/>
            <person name="Cheng H."/>
            <person name="Huo Y."/>
            <person name="Zhang X."/>
            <person name="Zhu X."/>
            <person name="Han X."/>
            <person name="Ni P."/>
            <person name="Wu M."/>
        </authorList>
    </citation>
    <scope>NUCLEOTIDE SEQUENCE [LARGE SCALE GENOMIC DNA]</scope>
    <source>
        <strain evidence="4 7">AJ5</strain>
    </source>
</reference>
<dbReference type="KEGG" id="hlc:CHINAEXTREME11850"/>
<keyword evidence="6" id="KW-1185">Reference proteome</keyword>
<evidence type="ECO:0000313" key="5">
    <source>
        <dbReference type="EMBL" id="EMA31118.1"/>
    </source>
</evidence>
<dbReference type="PANTHER" id="PTHR44196:SF1">
    <property type="entry name" value="DEHYDROGENASE_REDUCTASE SDR FAMILY MEMBER 7B"/>
    <property type="match status" value="1"/>
</dbReference>
<protein>
    <submittedName>
        <fullName evidence="4">Oxidoreductase</fullName>
    </submittedName>
    <submittedName>
        <fullName evidence="5">Short-chain dehydrogenase/reductase SDR</fullName>
    </submittedName>
</protein>
<dbReference type="InterPro" id="IPR002347">
    <property type="entry name" value="SDR_fam"/>
</dbReference>
<dbReference type="PRINTS" id="PR00081">
    <property type="entry name" value="GDHRDH"/>
</dbReference>
<evidence type="ECO:0000256" key="1">
    <source>
        <dbReference type="ARBA" id="ARBA00006484"/>
    </source>
</evidence>
<dbReference type="SUPFAM" id="SSF51735">
    <property type="entry name" value="NAD(P)-binding Rossmann-fold domains"/>
    <property type="match status" value="1"/>
</dbReference>
<dbReference type="Gene3D" id="3.40.50.720">
    <property type="entry name" value="NAD(P)-binding Rossmann-like Domain"/>
    <property type="match status" value="1"/>
</dbReference>
<reference evidence="5 6" key="2">
    <citation type="journal article" date="2014" name="PLoS Genet.">
        <title>Phylogenetically driven sequencing of extremely halophilic archaea reveals strategies for static and dynamic osmo-response.</title>
        <authorList>
            <person name="Becker E.A."/>
            <person name="Seitzer P.M."/>
            <person name="Tritt A."/>
            <person name="Larsen D."/>
            <person name="Krusor M."/>
            <person name="Yao A.I."/>
            <person name="Wu D."/>
            <person name="Madern D."/>
            <person name="Eisen J.A."/>
            <person name="Darling A.E."/>
            <person name="Facciotti M.T."/>
        </authorList>
    </citation>
    <scope>NUCLEOTIDE SEQUENCE [LARGE SCALE GENOMIC DNA]</scope>
    <source>
        <strain evidence="5 6">AJ5</strain>
    </source>
</reference>
<dbReference type="Proteomes" id="UP000186547">
    <property type="component" value="Chromosome"/>
</dbReference>
<sequence>MHVTLTGAGGGIGRLVATRLAEAGHDVLGLDRDPDRLDALPDTVETVRVDVRDEIAVRELLADRPIDCVISAVGWYELGALEDVSPAAFRRHLETNLTGVHTVVHAAMPTLRRREGRVVALGSVAGTVALPYHGPYSAAKAGLDGYIDALQREVSPHGVTVSLVEPGPARTGLNERATETLEVEDDRRRRGPYAEQYAAFDGYSPESVPPETVAETVVEAATTGSPRSRYRVGRRARWLPWLATVLPDPLVDRIIRSGLPGGLLGRLVDR</sequence>
<evidence type="ECO:0000313" key="4">
    <source>
        <dbReference type="EMBL" id="APW98433.1"/>
    </source>
</evidence>
<name>M0LDD1_NATLA</name>
<dbReference type="GO" id="GO:0016020">
    <property type="term" value="C:membrane"/>
    <property type="evidence" value="ECO:0007669"/>
    <property type="project" value="TreeGrafter"/>
</dbReference>
<dbReference type="InterPro" id="IPR020904">
    <property type="entry name" value="Sc_DH/Rdtase_CS"/>
</dbReference>
<dbReference type="SMART" id="SM00822">
    <property type="entry name" value="PKS_KR"/>
    <property type="match status" value="1"/>
</dbReference>
<evidence type="ECO:0000313" key="6">
    <source>
        <dbReference type="Proteomes" id="UP000011555"/>
    </source>
</evidence>
<dbReference type="AlphaFoldDB" id="M0LDD1"/>
<dbReference type="InterPro" id="IPR057326">
    <property type="entry name" value="KR_dom"/>
</dbReference>
<evidence type="ECO:0000313" key="7">
    <source>
        <dbReference type="Proteomes" id="UP000186547"/>
    </source>
</evidence>
<dbReference type="Proteomes" id="UP000011555">
    <property type="component" value="Unassembled WGS sequence"/>
</dbReference>
<dbReference type="STRING" id="358396.CHINAEXTREME_11850"/>
<accession>M0LDD1</accession>
<dbReference type="EMBL" id="AOLZ01000050">
    <property type="protein sequence ID" value="EMA31118.1"/>
    <property type="molecule type" value="Genomic_DNA"/>
</dbReference>
<dbReference type="PANTHER" id="PTHR44196">
    <property type="entry name" value="DEHYDROGENASE/REDUCTASE SDR FAMILY MEMBER 7B"/>
    <property type="match status" value="1"/>
</dbReference>
<gene>
    <name evidence="5" type="ORF">C445_15181</name>
    <name evidence="4" type="ORF">CHINAEXTREME_11850</name>
</gene>
<dbReference type="GO" id="GO:0016491">
    <property type="term" value="F:oxidoreductase activity"/>
    <property type="evidence" value="ECO:0007669"/>
    <property type="project" value="UniProtKB-KW"/>
</dbReference>
<evidence type="ECO:0000256" key="2">
    <source>
        <dbReference type="ARBA" id="ARBA00023002"/>
    </source>
</evidence>
<keyword evidence="2" id="KW-0560">Oxidoreductase</keyword>
<reference evidence="4" key="3">
    <citation type="submission" date="2017-01" db="EMBL/GenBank/DDBJ databases">
        <authorList>
            <person name="Mah S.A."/>
            <person name="Swanson W.J."/>
            <person name="Moy G.W."/>
            <person name="Vacquier V.D."/>
        </authorList>
    </citation>
    <scope>NUCLEOTIDE SEQUENCE</scope>
    <source>
        <strain evidence="4">AJ5</strain>
    </source>
</reference>
<dbReference type="PROSITE" id="PS00061">
    <property type="entry name" value="ADH_SHORT"/>
    <property type="match status" value="1"/>
</dbReference>
<evidence type="ECO:0000259" key="3">
    <source>
        <dbReference type="SMART" id="SM00822"/>
    </source>
</evidence>
<comment type="similarity">
    <text evidence="1">Belongs to the short-chain dehydrogenases/reductases (SDR) family.</text>
</comment>
<dbReference type="eggNOG" id="arCOG01259">
    <property type="taxonomic scope" value="Archaea"/>
</dbReference>
<dbReference type="InterPro" id="IPR036291">
    <property type="entry name" value="NAD(P)-bd_dom_sf"/>
</dbReference>
<dbReference type="EMBL" id="CP019285">
    <property type="protein sequence ID" value="APW98433.1"/>
    <property type="molecule type" value="Genomic_DNA"/>
</dbReference>
<dbReference type="GeneID" id="30921828"/>